<protein>
    <recommendedName>
        <fullName evidence="4">RIN4 pathogenic type III effector avirulence factor Avr cleavage site domain-containing protein</fullName>
    </recommendedName>
</protein>
<evidence type="ECO:0000313" key="2">
    <source>
        <dbReference type="EMBL" id="KAK7278264.1"/>
    </source>
</evidence>
<dbReference type="AlphaFoldDB" id="A0AAN9FKU6"/>
<dbReference type="EMBL" id="JAYKXN010000006">
    <property type="protein sequence ID" value="KAK7278264.1"/>
    <property type="molecule type" value="Genomic_DNA"/>
</dbReference>
<name>A0AAN9FKU6_CLITE</name>
<proteinExistence type="predicted"/>
<feature type="compositionally biased region" description="Basic and acidic residues" evidence="1">
    <location>
        <begin position="91"/>
        <end position="100"/>
    </location>
</feature>
<keyword evidence="3" id="KW-1185">Reference proteome</keyword>
<dbReference type="PANTHER" id="PTHR33699:SF3">
    <property type="entry name" value="OS06G0347300 PROTEIN"/>
    <property type="match status" value="1"/>
</dbReference>
<gene>
    <name evidence="2" type="ORF">RJT34_23290</name>
</gene>
<dbReference type="Proteomes" id="UP001359559">
    <property type="component" value="Unassembled WGS sequence"/>
</dbReference>
<feature type="compositionally biased region" description="Polar residues" evidence="1">
    <location>
        <begin position="39"/>
        <end position="49"/>
    </location>
</feature>
<organism evidence="2 3">
    <name type="scientific">Clitoria ternatea</name>
    <name type="common">Butterfly pea</name>
    <dbReference type="NCBI Taxonomy" id="43366"/>
    <lineage>
        <taxon>Eukaryota</taxon>
        <taxon>Viridiplantae</taxon>
        <taxon>Streptophyta</taxon>
        <taxon>Embryophyta</taxon>
        <taxon>Tracheophyta</taxon>
        <taxon>Spermatophyta</taxon>
        <taxon>Magnoliopsida</taxon>
        <taxon>eudicotyledons</taxon>
        <taxon>Gunneridae</taxon>
        <taxon>Pentapetalae</taxon>
        <taxon>rosids</taxon>
        <taxon>fabids</taxon>
        <taxon>Fabales</taxon>
        <taxon>Fabaceae</taxon>
        <taxon>Papilionoideae</taxon>
        <taxon>50 kb inversion clade</taxon>
        <taxon>NPAAA clade</taxon>
        <taxon>indigoferoid/millettioid clade</taxon>
        <taxon>Phaseoleae</taxon>
        <taxon>Clitoria</taxon>
    </lineage>
</organism>
<evidence type="ECO:0000256" key="1">
    <source>
        <dbReference type="SAM" id="MobiDB-lite"/>
    </source>
</evidence>
<dbReference type="PANTHER" id="PTHR33699">
    <property type="entry name" value="EXPRESSED PROTEIN"/>
    <property type="match status" value="1"/>
</dbReference>
<feature type="region of interest" description="Disordered" evidence="1">
    <location>
        <begin position="38"/>
        <end position="100"/>
    </location>
</feature>
<comment type="caution">
    <text evidence="2">The sequence shown here is derived from an EMBL/GenBank/DDBJ whole genome shotgun (WGS) entry which is preliminary data.</text>
</comment>
<sequence length="143" mass="16854">MDDWKRSEQIPAFGDWDFANDLPITRYFECARPAGLVRYSSSSSETPNRQHNKPLPPRNHKKQENINKERRCRHVNGNNLREQQQRKGMRRSKEQDDTVRKAVDEDLYKIPPELLHPTNKRNKMLRFISNCLLLPAACVCHES</sequence>
<evidence type="ECO:0000313" key="3">
    <source>
        <dbReference type="Proteomes" id="UP001359559"/>
    </source>
</evidence>
<accession>A0AAN9FKU6</accession>
<evidence type="ECO:0008006" key="4">
    <source>
        <dbReference type="Google" id="ProtNLM"/>
    </source>
</evidence>
<reference evidence="2 3" key="1">
    <citation type="submission" date="2024-01" db="EMBL/GenBank/DDBJ databases">
        <title>The genomes of 5 underutilized Papilionoideae crops provide insights into root nodulation and disease resistance.</title>
        <authorList>
            <person name="Yuan L."/>
        </authorList>
    </citation>
    <scope>NUCLEOTIDE SEQUENCE [LARGE SCALE GENOMIC DNA]</scope>
    <source>
        <strain evidence="2">LY-2023</strain>
        <tissue evidence="2">Leaf</tissue>
    </source>
</reference>